<dbReference type="AlphaFoldDB" id="A0A268NY18"/>
<comment type="caution">
    <text evidence="1">The sequence shown here is derived from an EMBL/GenBank/DDBJ whole genome shotgun (WGS) entry which is preliminary data.</text>
</comment>
<dbReference type="RefSeq" id="WP_063609897.1">
    <property type="nucleotide sequence ID" value="NZ_CP154609.1"/>
</dbReference>
<reference evidence="1 2" key="1">
    <citation type="submission" date="2017-07" db="EMBL/GenBank/DDBJ databases">
        <title>Isolation and whole genome analysis of endospore-forming bacteria from heroin.</title>
        <authorList>
            <person name="Kalinowski J."/>
            <person name="Ahrens B."/>
            <person name="Al-Dilaimi A."/>
            <person name="Winkler A."/>
            <person name="Wibberg D."/>
            <person name="Schleenbecker U."/>
            <person name="Ruckert C."/>
            <person name="Wolfel R."/>
            <person name="Grass G."/>
        </authorList>
    </citation>
    <scope>NUCLEOTIDE SEQUENCE [LARGE SCALE GENOMIC DNA]</scope>
    <source>
        <strain evidence="1 2">7539</strain>
    </source>
</reference>
<evidence type="ECO:0000313" key="1">
    <source>
        <dbReference type="EMBL" id="PAE87950.1"/>
    </source>
</evidence>
<sequence>MTNDQFKQVMTAFREVNSQLREIKGDVATLKDDVAILKSDVSILKKDMAGQKVITAQLQKHAEHASTTFDFIKEKLINHERDIYALKRRP</sequence>
<dbReference type="Gene3D" id="1.20.5.170">
    <property type="match status" value="1"/>
</dbReference>
<protein>
    <submittedName>
        <fullName evidence="1">Uncharacterized protein</fullName>
    </submittedName>
</protein>
<dbReference type="EMBL" id="NPCC01000025">
    <property type="protein sequence ID" value="PAE87950.1"/>
    <property type="molecule type" value="Genomic_DNA"/>
</dbReference>
<accession>A0A268NY18</accession>
<dbReference type="Proteomes" id="UP000216207">
    <property type="component" value="Unassembled WGS sequence"/>
</dbReference>
<gene>
    <name evidence="1" type="ORF">CHH72_15915</name>
</gene>
<name>A0A268NY18_SHOCL</name>
<proteinExistence type="predicted"/>
<organism evidence="1 2">
    <name type="scientific">Shouchella clausii</name>
    <name type="common">Alkalihalobacillus clausii</name>
    <dbReference type="NCBI Taxonomy" id="79880"/>
    <lineage>
        <taxon>Bacteria</taxon>
        <taxon>Bacillati</taxon>
        <taxon>Bacillota</taxon>
        <taxon>Bacilli</taxon>
        <taxon>Bacillales</taxon>
        <taxon>Bacillaceae</taxon>
        <taxon>Shouchella</taxon>
    </lineage>
</organism>
<evidence type="ECO:0000313" key="2">
    <source>
        <dbReference type="Proteomes" id="UP000216207"/>
    </source>
</evidence>